<dbReference type="Proteomes" id="UP000179467">
    <property type="component" value="Unassembled WGS sequence"/>
</dbReference>
<dbReference type="InterPro" id="IPR013022">
    <property type="entry name" value="Xyl_isomerase-like_TIM-brl"/>
</dbReference>
<dbReference type="OrthoDB" id="7507692at2"/>
<dbReference type="AlphaFoldDB" id="A0A1S1HE44"/>
<dbReference type="RefSeq" id="WP_070933640.1">
    <property type="nucleotide sequence ID" value="NZ_MIPT01000001.1"/>
</dbReference>
<dbReference type="InterPro" id="IPR050312">
    <property type="entry name" value="IolE/XylAMocC-like"/>
</dbReference>
<proteinExistence type="predicted"/>
<organism evidence="2 3">
    <name type="scientific">Edaphosphingomonas haloaromaticamans</name>
    <dbReference type="NCBI Taxonomy" id="653954"/>
    <lineage>
        <taxon>Bacteria</taxon>
        <taxon>Pseudomonadati</taxon>
        <taxon>Pseudomonadota</taxon>
        <taxon>Alphaproteobacteria</taxon>
        <taxon>Sphingomonadales</taxon>
        <taxon>Rhizorhabdaceae</taxon>
        <taxon>Edaphosphingomonas</taxon>
    </lineage>
</organism>
<name>A0A1S1HE44_9SPHN</name>
<accession>A0A1S1HE44</accession>
<comment type="caution">
    <text evidence="2">The sequence shown here is derived from an EMBL/GenBank/DDBJ whole genome shotgun (WGS) entry which is preliminary data.</text>
</comment>
<evidence type="ECO:0000313" key="2">
    <source>
        <dbReference type="EMBL" id="OHT19801.1"/>
    </source>
</evidence>
<sequence>MERRENRLIACHWTIAGNQHPLRSDGTSPHSLPDRIRAAAGAGFSGIGFLHSDLARLLERYRPAEIARMLGDHGLTDIEVECLGDWFAVGERRRQSDAMRHMLIEFGAAVGARHLKLMGPIGEEWPLEHLAECYAGVAGDARGSGVRPAIELLPFSGIADPATGLKVVGGADGGLYLDIWHVRHGGIDDDQIRAIPIDRIVGIEINDAIPNPARDMMDATIGDRLPPGHGALDTAGFVRTMREIGYTGPIGVEIIADAHRALPLDEAVRIAFASATACAAGSGSDDGEAIEAGGGGGGA</sequence>
<dbReference type="PANTHER" id="PTHR12110">
    <property type="entry name" value="HYDROXYPYRUVATE ISOMERASE"/>
    <property type="match status" value="1"/>
</dbReference>
<evidence type="ECO:0000313" key="3">
    <source>
        <dbReference type="Proteomes" id="UP000179467"/>
    </source>
</evidence>
<dbReference type="GO" id="GO:0016853">
    <property type="term" value="F:isomerase activity"/>
    <property type="evidence" value="ECO:0007669"/>
    <property type="project" value="UniProtKB-KW"/>
</dbReference>
<dbReference type="Gene3D" id="3.20.20.150">
    <property type="entry name" value="Divalent-metal-dependent TIM barrel enzymes"/>
    <property type="match status" value="1"/>
</dbReference>
<dbReference type="EMBL" id="MIPT01000001">
    <property type="protein sequence ID" value="OHT19801.1"/>
    <property type="molecule type" value="Genomic_DNA"/>
</dbReference>
<dbReference type="InterPro" id="IPR036237">
    <property type="entry name" value="Xyl_isomerase-like_sf"/>
</dbReference>
<keyword evidence="2" id="KW-0413">Isomerase</keyword>
<evidence type="ECO:0000259" key="1">
    <source>
        <dbReference type="Pfam" id="PF01261"/>
    </source>
</evidence>
<dbReference type="SUPFAM" id="SSF51658">
    <property type="entry name" value="Xylose isomerase-like"/>
    <property type="match status" value="1"/>
</dbReference>
<dbReference type="PANTHER" id="PTHR12110:SF48">
    <property type="entry name" value="BLL3656 PROTEIN"/>
    <property type="match status" value="1"/>
</dbReference>
<dbReference type="Pfam" id="PF01261">
    <property type="entry name" value="AP_endonuc_2"/>
    <property type="match status" value="1"/>
</dbReference>
<gene>
    <name evidence="2" type="ORF">BHE75_01790</name>
</gene>
<feature type="domain" description="Xylose isomerase-like TIM barrel" evidence="1">
    <location>
        <begin position="36"/>
        <end position="268"/>
    </location>
</feature>
<reference evidence="2 3" key="1">
    <citation type="submission" date="2016-09" db="EMBL/GenBank/DDBJ databases">
        <title>Metabolic pathway, cell adaptation mechanisms and a novel monoxygenase revealed through proteogenomic-transcription analysis of a Sphingomonas haloaromaticamans strain degrading the fungicide ortho-phenylphenol.</title>
        <authorList>
            <person name="Perruchon C."/>
            <person name="Papadopoulou E.S."/>
            <person name="Rousidou C."/>
            <person name="Vasileiadis S."/>
            <person name="Tanou G."/>
            <person name="Amoutzias G."/>
            <person name="Molassiotis A."/>
            <person name="Karpouzas D.G."/>
        </authorList>
    </citation>
    <scope>NUCLEOTIDE SEQUENCE [LARGE SCALE GENOMIC DNA]</scope>
    <source>
        <strain evidence="2 3">P3</strain>
    </source>
</reference>
<keyword evidence="3" id="KW-1185">Reference proteome</keyword>
<protein>
    <submittedName>
        <fullName evidence="2">Xylose isomerase-like TIM barrel</fullName>
    </submittedName>
</protein>